<protein>
    <submittedName>
        <fullName evidence="2">Uncharacterized protein</fullName>
    </submittedName>
</protein>
<reference evidence="2 3" key="1">
    <citation type="submission" date="2018-08" db="EMBL/GenBank/DDBJ databases">
        <title>A genome reference for cultivated species of the human gut microbiota.</title>
        <authorList>
            <person name="Zou Y."/>
            <person name="Xue W."/>
            <person name="Luo G."/>
        </authorList>
    </citation>
    <scope>NUCLEOTIDE SEQUENCE [LARGE SCALE GENOMIC DNA]</scope>
    <source>
        <strain evidence="2 3">AM23-3</strain>
    </source>
</reference>
<organism evidence="2 3">
    <name type="scientific">Coprococcus comes</name>
    <dbReference type="NCBI Taxonomy" id="410072"/>
    <lineage>
        <taxon>Bacteria</taxon>
        <taxon>Bacillati</taxon>
        <taxon>Bacillota</taxon>
        <taxon>Clostridia</taxon>
        <taxon>Lachnospirales</taxon>
        <taxon>Lachnospiraceae</taxon>
        <taxon>Coprococcus</taxon>
    </lineage>
</organism>
<evidence type="ECO:0000313" key="2">
    <source>
        <dbReference type="EMBL" id="RHF79827.1"/>
    </source>
</evidence>
<feature type="transmembrane region" description="Helical" evidence="1">
    <location>
        <begin position="20"/>
        <end position="40"/>
    </location>
</feature>
<name>A0A3R6HM82_9FIRM</name>
<evidence type="ECO:0000256" key="1">
    <source>
        <dbReference type="SAM" id="Phobius"/>
    </source>
</evidence>
<comment type="caution">
    <text evidence="2">The sequence shown here is derived from an EMBL/GenBank/DDBJ whole genome shotgun (WGS) entry which is preliminary data.</text>
</comment>
<gene>
    <name evidence="2" type="ORF">DW656_16335</name>
</gene>
<keyword evidence="1" id="KW-0812">Transmembrane</keyword>
<sequence length="89" mass="10200">MVNIGELMYKSFMNGMYQSFIIIGPYIIGPLIVAFIGLVIKKISEEFTYYFSIISGDSRKIARKKAKKMSKMVDMISSFKDIIDNTKNK</sequence>
<evidence type="ECO:0000313" key="3">
    <source>
        <dbReference type="Proteomes" id="UP000284579"/>
    </source>
</evidence>
<keyword evidence="1" id="KW-0472">Membrane</keyword>
<dbReference type="Proteomes" id="UP000284579">
    <property type="component" value="Unassembled WGS sequence"/>
</dbReference>
<accession>A0A3R6HM82</accession>
<dbReference type="AlphaFoldDB" id="A0A3R6HM82"/>
<keyword evidence="1" id="KW-1133">Transmembrane helix</keyword>
<dbReference type="RefSeq" id="WP_118199755.1">
    <property type="nucleotide sequence ID" value="NZ_QRHO01000042.1"/>
</dbReference>
<proteinExistence type="predicted"/>
<dbReference type="EMBL" id="QRHO01000042">
    <property type="protein sequence ID" value="RHF79827.1"/>
    <property type="molecule type" value="Genomic_DNA"/>
</dbReference>